<gene>
    <name evidence="2" type="ORF">FOF52_03010</name>
</gene>
<dbReference type="Proteomes" id="UP000832041">
    <property type="component" value="Chromosome"/>
</dbReference>
<dbReference type="RefSeq" id="WP_425265522.1">
    <property type="nucleotide sequence ID" value="NZ_BAABEB010000010.1"/>
</dbReference>
<dbReference type="Pfam" id="PF13673">
    <property type="entry name" value="Acetyltransf_10"/>
    <property type="match status" value="1"/>
</dbReference>
<evidence type="ECO:0000313" key="3">
    <source>
        <dbReference type="Proteomes" id="UP000832041"/>
    </source>
</evidence>
<proteinExistence type="predicted"/>
<dbReference type="SUPFAM" id="SSF55729">
    <property type="entry name" value="Acyl-CoA N-acyltransferases (Nat)"/>
    <property type="match status" value="1"/>
</dbReference>
<dbReference type="InterPro" id="IPR016181">
    <property type="entry name" value="Acyl_CoA_acyltransferase"/>
</dbReference>
<dbReference type="PANTHER" id="PTHR43451">
    <property type="entry name" value="ACETYLTRANSFERASE (GNAT) FAMILY PROTEIN"/>
    <property type="match status" value="1"/>
</dbReference>
<accession>A0ABY4KXB2</accession>
<protein>
    <submittedName>
        <fullName evidence="2">GNAT family N-acetyltransferase</fullName>
    </submittedName>
</protein>
<feature type="domain" description="N-acetyltransferase" evidence="1">
    <location>
        <begin position="28"/>
        <end position="150"/>
    </location>
</feature>
<dbReference type="PANTHER" id="PTHR43451:SF1">
    <property type="entry name" value="ACETYLTRANSFERASE"/>
    <property type="match status" value="1"/>
</dbReference>
<dbReference type="InterPro" id="IPR000182">
    <property type="entry name" value="GNAT_dom"/>
</dbReference>
<evidence type="ECO:0000313" key="2">
    <source>
        <dbReference type="EMBL" id="UPT20067.1"/>
    </source>
</evidence>
<dbReference type="CDD" id="cd04301">
    <property type="entry name" value="NAT_SF"/>
    <property type="match status" value="1"/>
</dbReference>
<name>A0ABY4KXB2_THEAE</name>
<reference evidence="2 3" key="1">
    <citation type="submission" date="2020-04" db="EMBL/GenBank/DDBJ databases">
        <title>Thermobifida alba genome sequencing and assembly.</title>
        <authorList>
            <person name="Luzics S."/>
            <person name="Horvath B."/>
            <person name="Nagy I."/>
            <person name="Toth A."/>
            <person name="Nagy I."/>
            <person name="Kukolya J."/>
        </authorList>
    </citation>
    <scope>NUCLEOTIDE SEQUENCE [LARGE SCALE GENOMIC DNA]</scope>
    <source>
        <strain evidence="2 3">DSM 43795</strain>
    </source>
</reference>
<dbReference type="InterPro" id="IPR052564">
    <property type="entry name" value="N-acetyltrans/Recomb-assoc"/>
</dbReference>
<sequence>MLLRAYSESDARETLDVFTRAVQVTARRDYSQRQVDAWAGPDRNLAHWHDARASTSTQVAVIDGRLVGFIGVSPSGYIGMLFVDPSHQRQGVASALLRWAREHARMAGAGELSTHASITARPFFESHGFAVDNVRTPTVRGVAFRNYQMSIQLD</sequence>
<evidence type="ECO:0000259" key="1">
    <source>
        <dbReference type="Pfam" id="PF13673"/>
    </source>
</evidence>
<organism evidence="2 3">
    <name type="scientific">Thermobifida alba</name>
    <name type="common">Thermomonospora alba</name>
    <dbReference type="NCBI Taxonomy" id="53522"/>
    <lineage>
        <taxon>Bacteria</taxon>
        <taxon>Bacillati</taxon>
        <taxon>Actinomycetota</taxon>
        <taxon>Actinomycetes</taxon>
        <taxon>Streptosporangiales</taxon>
        <taxon>Nocardiopsidaceae</taxon>
        <taxon>Thermobifida</taxon>
    </lineage>
</organism>
<keyword evidence="3" id="KW-1185">Reference proteome</keyword>
<dbReference type="Gene3D" id="3.40.630.30">
    <property type="match status" value="1"/>
</dbReference>
<dbReference type="EMBL" id="CP051627">
    <property type="protein sequence ID" value="UPT20067.1"/>
    <property type="molecule type" value="Genomic_DNA"/>
</dbReference>